<dbReference type="AlphaFoldDB" id="A0A3B0RXG3"/>
<name>A0A3B0RXG3_9ZZZZ</name>
<dbReference type="InterPro" id="IPR002925">
    <property type="entry name" value="Dienelactn_hydro"/>
</dbReference>
<dbReference type="Gene3D" id="3.40.50.1820">
    <property type="entry name" value="alpha/beta hydrolase"/>
    <property type="match status" value="1"/>
</dbReference>
<sequence length="233" mass="25797">MTSQTDMLDDFTRREITLNQITKTVLVAGFGPGVVVLAEKPEVSLHVVRFARWMKDAGFRVYLPSLFGCDDRENVLQHACVSAEFRALVADKTSPVTRWLRALAQLAHEECDGPGVGTIGMCFAGNFALGMVLEPSMLALDLGQPDALKSPLENLDLLAYRFADDTFCQAQRFAAYREAQEERFVGQDLPDAATNNETPAFTKTFIATHLIDAMNQPTMTARDEIIAFFKQGL</sequence>
<accession>A0A3B0RXG3</accession>
<protein>
    <recommendedName>
        <fullName evidence="1">Dienelactone hydrolase domain-containing protein</fullName>
    </recommendedName>
</protein>
<dbReference type="SUPFAM" id="SSF53474">
    <property type="entry name" value="alpha/beta-Hydrolases"/>
    <property type="match status" value="1"/>
</dbReference>
<dbReference type="GO" id="GO:0016787">
    <property type="term" value="F:hydrolase activity"/>
    <property type="evidence" value="ECO:0007669"/>
    <property type="project" value="InterPro"/>
</dbReference>
<proteinExistence type="predicted"/>
<feature type="domain" description="Dienelactone hydrolase" evidence="1">
    <location>
        <begin position="31"/>
        <end position="131"/>
    </location>
</feature>
<dbReference type="InterPro" id="IPR029058">
    <property type="entry name" value="AB_hydrolase_fold"/>
</dbReference>
<dbReference type="Pfam" id="PF01738">
    <property type="entry name" value="DLH"/>
    <property type="match status" value="1"/>
</dbReference>
<reference evidence="2" key="1">
    <citation type="submission" date="2018-06" db="EMBL/GenBank/DDBJ databases">
        <authorList>
            <person name="Zhirakovskaya E."/>
        </authorList>
    </citation>
    <scope>NUCLEOTIDE SEQUENCE</scope>
</reference>
<evidence type="ECO:0000259" key="1">
    <source>
        <dbReference type="Pfam" id="PF01738"/>
    </source>
</evidence>
<evidence type="ECO:0000313" key="2">
    <source>
        <dbReference type="EMBL" id="VAV88045.1"/>
    </source>
</evidence>
<gene>
    <name evidence="2" type="ORF">MNBD_ALPHA06-11</name>
</gene>
<dbReference type="EMBL" id="UOEE01000054">
    <property type="protein sequence ID" value="VAV88045.1"/>
    <property type="molecule type" value="Genomic_DNA"/>
</dbReference>
<organism evidence="2">
    <name type="scientific">hydrothermal vent metagenome</name>
    <dbReference type="NCBI Taxonomy" id="652676"/>
    <lineage>
        <taxon>unclassified sequences</taxon>
        <taxon>metagenomes</taxon>
        <taxon>ecological metagenomes</taxon>
    </lineage>
</organism>